<dbReference type="OrthoDB" id="127762at2"/>
<reference evidence="2 3" key="1">
    <citation type="submission" date="2015-07" db="EMBL/GenBank/DDBJ databases">
        <title>The draft genome sequence of Leadbetterella sp. JN14-9.</title>
        <authorList>
            <person name="Liu Y."/>
            <person name="Du J."/>
            <person name="Shao Z."/>
        </authorList>
    </citation>
    <scope>NUCLEOTIDE SEQUENCE [LARGE SCALE GENOMIC DNA]</scope>
    <source>
        <strain evidence="2 3">JN14-9</strain>
    </source>
</reference>
<proteinExistence type="predicted"/>
<keyword evidence="3" id="KW-1185">Reference proteome</keyword>
<dbReference type="Proteomes" id="UP000050454">
    <property type="component" value="Unassembled WGS sequence"/>
</dbReference>
<accession>A0A0P7C8G8</accession>
<gene>
    <name evidence="2" type="ORF">AFM12_09625</name>
</gene>
<dbReference type="RefSeq" id="WP_055147235.1">
    <property type="nucleotide sequence ID" value="NZ_JXSZ01000006.1"/>
</dbReference>
<name>A0A0P7C8G8_9BACT</name>
<sequence length="1086" mass="111758">MKRNLFCFILLLLVSNSGVAQFPISLGNLQDGDTLTIIYDVGVSTFPPTKNTVSSQLKVSGNGFGPVLSDDPATVAASDATVTDALSPFTLTYSSKSNPSICLGTDGKIVFSTNVSDGNYSFNYQKNSGGTLTSTVSVASGVLELTGLSSGTYSNFAISGFTSEISGIQILSDPPTQTLIAGTLTDPSTCLGTDGKIAFTSTNLGDGTYTLNYTKGTTSTSQSVTVSSNAFELTGLGAGSYSAFSVTVNGCQGSLSTTQTLSDPPTPTLTAATLTDPSTCLGTDGKIAFTSTNLGDGTYTLNYTKGTTATSQSVTVSSSAFELTGLGAGSYSAFSVTVNGCQGSLATAQTLSDPPTPTLTAGTLTDPSTCLGTDGKITFTSTNLADGTYTLNYTKGTTATSQSVTVSSNAFELTGLGAGSYSAFSVTVNGCQGSLATAQTLSDPPTPTLTAGTLTDPSTCLGTDGKITFTSTNLADGTYTLNYTKGTTATSQSVTVSSNAFELTGLGAESYSAFSVTVNGCQGSLSTAQTLSDPPTPTLSAGTLTDPSTCLGTDGKIAFTSTNLADGSYTLNYTKGTTATSQSVTVSSNAFELTGLGAGSYSAFSVTVNGCQGSLTAAQTLSDPPTPTLNLDGSTDPSTCNGADGIIRFTTSLVNDSYEVTFKKNSVQQTKSGTAASGILTLVGLEEGTYTEFSVIVNNCTGSYSATDIILSDPVFVPSVSNTGPYEEGETAHLNATGGVTYNWSGPGGFFSTLQSPFVPDLSSGKSGIYSVSITSIENCQATLTTEVLVSCSSQNLNYYLVYGGSNPEIIAPLVSNLQVQANSSRPMSVVAFSACEVPLVESVKLQLSGTSNLQYYVDNEMPFNLHENMNVSTGDILIPNHYTLIGNGYSMDNATGSVLVGPNVIPFDVVWYGREINNISLSSSQICSGSGLTVSATATETPFQKFGASNLFQVYMSDADGQFIDRTLIGSGSSIGSINCQIPEYIPSGANYKVMITSTEPVVSSEISMTTLQIIGNDLTLISPNDDINNQSVERLAKGAIKGANKIAGSLSNVKYKASKFIELTPGFVVNSSSVFEAKIENPCP</sequence>
<dbReference type="PATRIC" id="fig|1605367.3.peg.3310"/>
<dbReference type="AlphaFoldDB" id="A0A0P7C8G8"/>
<feature type="signal peptide" evidence="1">
    <location>
        <begin position="1"/>
        <end position="20"/>
    </location>
</feature>
<organism evidence="2 3">
    <name type="scientific">Jiulongibacter sediminis</name>
    <dbReference type="NCBI Taxonomy" id="1605367"/>
    <lineage>
        <taxon>Bacteria</taxon>
        <taxon>Pseudomonadati</taxon>
        <taxon>Bacteroidota</taxon>
        <taxon>Cytophagia</taxon>
        <taxon>Cytophagales</taxon>
        <taxon>Leadbetterellaceae</taxon>
        <taxon>Jiulongibacter</taxon>
    </lineage>
</organism>
<evidence type="ECO:0000256" key="1">
    <source>
        <dbReference type="SAM" id="SignalP"/>
    </source>
</evidence>
<dbReference type="EMBL" id="LGTQ01000006">
    <property type="protein sequence ID" value="KPM48824.1"/>
    <property type="molecule type" value="Genomic_DNA"/>
</dbReference>
<dbReference type="STRING" id="1605367.AFM12_09625"/>
<protein>
    <submittedName>
        <fullName evidence="2">Uncharacterized protein</fullName>
    </submittedName>
</protein>
<dbReference type="InterPro" id="IPR013783">
    <property type="entry name" value="Ig-like_fold"/>
</dbReference>
<dbReference type="InterPro" id="IPR055015">
    <property type="entry name" value="GCX_COOH"/>
</dbReference>
<keyword evidence="1" id="KW-0732">Signal</keyword>
<comment type="caution">
    <text evidence="2">The sequence shown here is derived from an EMBL/GenBank/DDBJ whole genome shotgun (WGS) entry which is preliminary data.</text>
</comment>
<feature type="chain" id="PRO_5006136743" evidence="1">
    <location>
        <begin position="21"/>
        <end position="1086"/>
    </location>
</feature>
<dbReference type="Gene3D" id="2.60.40.10">
    <property type="entry name" value="Immunoglobulins"/>
    <property type="match status" value="1"/>
</dbReference>
<evidence type="ECO:0000313" key="3">
    <source>
        <dbReference type="Proteomes" id="UP000050454"/>
    </source>
</evidence>
<dbReference type="NCBIfam" id="NF045639">
    <property type="entry name" value="GCX_COOH"/>
    <property type="match status" value="1"/>
</dbReference>
<evidence type="ECO:0000313" key="2">
    <source>
        <dbReference type="EMBL" id="KPM48824.1"/>
    </source>
</evidence>